<keyword evidence="5" id="KW-0687">Ribonucleoprotein</keyword>
<accession>A0A0C2EZZ3</accession>
<dbReference type="OrthoDB" id="6220758at2759"/>
<keyword evidence="3" id="KW-0689">Ribosomal protein</keyword>
<feature type="region of interest" description="Disordered" evidence="7">
    <location>
        <begin position="72"/>
        <end position="95"/>
    </location>
</feature>
<dbReference type="InterPro" id="IPR018305">
    <property type="entry name" value="Ribosomal_m50"/>
</dbReference>
<dbReference type="GO" id="GO:1990904">
    <property type="term" value="C:ribonucleoprotein complex"/>
    <property type="evidence" value="ECO:0007669"/>
    <property type="project" value="UniProtKB-KW"/>
</dbReference>
<keyword evidence="4" id="KW-0496">Mitochondrion</keyword>
<proteinExistence type="inferred from homology"/>
<evidence type="ECO:0000256" key="1">
    <source>
        <dbReference type="ARBA" id="ARBA00004173"/>
    </source>
</evidence>
<evidence type="ECO:0000256" key="6">
    <source>
        <dbReference type="ARBA" id="ARBA00035183"/>
    </source>
</evidence>
<reference evidence="8 9" key="1">
    <citation type="journal article" date="2014" name="BMC Genomics">
        <title>Comparative genomics of the major fungal agents of human and animal Sporotrichosis: Sporothrix schenckii and Sporothrix brasiliensis.</title>
        <authorList>
            <person name="Teixeira M.M."/>
            <person name="de Almeida L.G."/>
            <person name="Kubitschek-Barreira P."/>
            <person name="Alves F.L."/>
            <person name="Kioshima E.S."/>
            <person name="Abadio A.K."/>
            <person name="Fernandes L."/>
            <person name="Derengowski L.S."/>
            <person name="Ferreira K.S."/>
            <person name="Souza R.C."/>
            <person name="Ruiz J.C."/>
            <person name="de Andrade N.C."/>
            <person name="Paes H.C."/>
            <person name="Nicola A.M."/>
            <person name="Albuquerque P."/>
            <person name="Gerber A.L."/>
            <person name="Martins V.P."/>
            <person name="Peconick L.D."/>
            <person name="Neto A.V."/>
            <person name="Chaucanez C.B."/>
            <person name="Silva P.A."/>
            <person name="Cunha O.L."/>
            <person name="de Oliveira F.F."/>
            <person name="dos Santos T.C."/>
            <person name="Barros A.L."/>
            <person name="Soares M.A."/>
            <person name="de Oliveira L.M."/>
            <person name="Marini M.M."/>
            <person name="Villalobos-Duno H."/>
            <person name="Cunha M.M."/>
            <person name="de Hoog S."/>
            <person name="da Silveira J.F."/>
            <person name="Henrissat B."/>
            <person name="Nino-Vega G.A."/>
            <person name="Cisalpino P.S."/>
            <person name="Mora-Montes H.M."/>
            <person name="Almeida S.R."/>
            <person name="Stajich J.E."/>
            <person name="Lopes-Bezerra L.M."/>
            <person name="Vasconcelos A.T."/>
            <person name="Felipe M.S."/>
        </authorList>
    </citation>
    <scope>NUCLEOTIDE SEQUENCE [LARGE SCALE GENOMIC DNA]</scope>
    <source>
        <strain evidence="8 9">5110</strain>
    </source>
</reference>
<evidence type="ECO:0000256" key="4">
    <source>
        <dbReference type="ARBA" id="ARBA00023128"/>
    </source>
</evidence>
<dbReference type="Pfam" id="PF10501">
    <property type="entry name" value="Ribosomal_L50"/>
    <property type="match status" value="1"/>
</dbReference>
<evidence type="ECO:0000256" key="5">
    <source>
        <dbReference type="ARBA" id="ARBA00023274"/>
    </source>
</evidence>
<evidence type="ECO:0000313" key="8">
    <source>
        <dbReference type="EMBL" id="KIH92114.1"/>
    </source>
</evidence>
<organism evidence="8 9">
    <name type="scientific">Sporothrix brasiliensis 5110</name>
    <dbReference type="NCBI Taxonomy" id="1398154"/>
    <lineage>
        <taxon>Eukaryota</taxon>
        <taxon>Fungi</taxon>
        <taxon>Dikarya</taxon>
        <taxon>Ascomycota</taxon>
        <taxon>Pezizomycotina</taxon>
        <taxon>Sordariomycetes</taxon>
        <taxon>Sordariomycetidae</taxon>
        <taxon>Ophiostomatales</taxon>
        <taxon>Ophiostomataceae</taxon>
        <taxon>Sporothrix</taxon>
    </lineage>
</organism>
<dbReference type="AlphaFoldDB" id="A0A0C2EZZ3"/>
<evidence type="ECO:0000256" key="7">
    <source>
        <dbReference type="SAM" id="MobiDB-lite"/>
    </source>
</evidence>
<dbReference type="GeneID" id="63676099"/>
<protein>
    <recommendedName>
        <fullName evidence="6">Large ribosomal subunit protein mL50</fullName>
    </recommendedName>
</protein>
<sequence length="402" mass="42262">MRRIARLPKPTGAAVVESTAARPSSHCAFRCHATASATPLTPSSAAAARFRSSRPAFPPSSLIHGRLFSTSMARRSADPQKPAEPTTGVEALSEAEPQEQLVADAWPELPDESSTLAVPGAVQVAPLPSQIADSTYTPAESGAGLEEVGGLEGWWEDDQHWDPSLEFRGFGPRAPVTDPAVLQVLARQAVSEALAVQQQQPQNAELLTGRAWARGSDGPAALALQFDVAADGSVAGVHGDVAGVVAGLQAGAEAEAGAAEDVATPAVEEAQALVESWAGDASWKSISLHDVALKFAISKRILQLTGHLLADAHLVEARTVGDLLAVLVRPPKAKKLAEELAADGQLAALPNVSVYGRRVTPIDKHKAVGRWKVIVQELEKRNLPVTGTGGYSKSVERKWSYN</sequence>
<comment type="similarity">
    <text evidence="2">Belongs to the mitochondrion-specific ribosomal protein mL50 family.</text>
</comment>
<name>A0A0C2EZZ3_9PEZI</name>
<comment type="subcellular location">
    <subcellularLocation>
        <location evidence="1">Mitochondrion</location>
    </subcellularLocation>
</comment>
<dbReference type="GO" id="GO:0005739">
    <property type="term" value="C:mitochondrion"/>
    <property type="evidence" value="ECO:0007669"/>
    <property type="project" value="UniProtKB-SubCell"/>
</dbReference>
<comment type="caution">
    <text evidence="8">The sequence shown here is derived from an EMBL/GenBank/DDBJ whole genome shotgun (WGS) entry which is preliminary data.</text>
</comment>
<dbReference type="GO" id="GO:0005840">
    <property type="term" value="C:ribosome"/>
    <property type="evidence" value="ECO:0007669"/>
    <property type="project" value="UniProtKB-KW"/>
</dbReference>
<evidence type="ECO:0000256" key="3">
    <source>
        <dbReference type="ARBA" id="ARBA00022980"/>
    </source>
</evidence>
<keyword evidence="9" id="KW-1185">Reference proteome</keyword>
<dbReference type="Proteomes" id="UP000031575">
    <property type="component" value="Unassembled WGS sequence"/>
</dbReference>
<dbReference type="VEuPathDB" id="FungiDB:SPBR_02875"/>
<evidence type="ECO:0000313" key="9">
    <source>
        <dbReference type="Proteomes" id="UP000031575"/>
    </source>
</evidence>
<evidence type="ECO:0000256" key="2">
    <source>
        <dbReference type="ARBA" id="ARBA00008860"/>
    </source>
</evidence>
<dbReference type="EMBL" id="AWTV01000006">
    <property type="protein sequence ID" value="KIH92114.1"/>
    <property type="molecule type" value="Genomic_DNA"/>
</dbReference>
<gene>
    <name evidence="8" type="ORF">SPBR_02875</name>
</gene>
<dbReference type="RefSeq" id="XP_040620124.1">
    <property type="nucleotide sequence ID" value="XM_040761178.1"/>
</dbReference>
<dbReference type="HOGENOM" id="CLU_034472_2_0_1"/>